<accession>A0AAU0F3D6</accession>
<dbReference type="Pfam" id="PF06175">
    <property type="entry name" value="MiaE"/>
    <property type="match status" value="1"/>
</dbReference>
<dbReference type="InterPro" id="IPR012347">
    <property type="entry name" value="Ferritin-like"/>
</dbReference>
<dbReference type="GO" id="GO:0006400">
    <property type="term" value="P:tRNA modification"/>
    <property type="evidence" value="ECO:0007669"/>
    <property type="project" value="InterPro"/>
</dbReference>
<keyword evidence="1" id="KW-1133">Transmembrane helix</keyword>
<feature type="transmembrane region" description="Helical" evidence="1">
    <location>
        <begin position="249"/>
        <end position="268"/>
    </location>
</feature>
<gene>
    <name evidence="2" type="primary">miaE</name>
    <name evidence="2" type="ORF">BPO_1201</name>
</gene>
<evidence type="ECO:0000313" key="3">
    <source>
        <dbReference type="Proteomes" id="UP001432059"/>
    </source>
</evidence>
<sequence length="407" mass="46423">MFKLKLPTDPRWANIAEGNISEILTDHAWCEQKAASNAITLITMLPEYPEIVTELLAIAQEELEHFNQVHEIIKARGFELGRARKDDYVNDLVKFIVQGSREDLIIDRMLFAAMIEARSCERFKVLTENIKDEELKVFYRELMISEANHYTTFIGFARQLGDPEKVNKRWEEWLEYEAKVIQSYGKKEPSTDNFHSMPRKNSEYFLNQFLKYLFQGLMIIGPITLTVFVIWAIISSIDSNIPFLSENLYPGITFLIVVMATVGIGYLGNKLVFGRFIFDRIDGFLEKTPGVKHIYTPTKEVMSSFVGDKKKFNDPVWVKTNENPEIWRIGFLTQKDMGAVGKHQFVAVYLPHSYAISGWVIITEKKNIKPVVGMNAASAMKFAVSGGVAGFHGGDASFSSEEKENEL</sequence>
<dbReference type="Pfam" id="PF04367">
    <property type="entry name" value="DUF502"/>
    <property type="match status" value="1"/>
</dbReference>
<dbReference type="PANTHER" id="PTHR42637:SF1">
    <property type="entry name" value="TRNA 2-(METHYLSULFANYL)-N(6)-ISOPENTENYLADENOSINE(37) HYDROXYLASE"/>
    <property type="match status" value="1"/>
</dbReference>
<evidence type="ECO:0000256" key="1">
    <source>
        <dbReference type="SAM" id="Phobius"/>
    </source>
</evidence>
<dbReference type="Proteomes" id="UP001432059">
    <property type="component" value="Chromosome"/>
</dbReference>
<keyword evidence="3" id="KW-1185">Reference proteome</keyword>
<dbReference type="InterPro" id="IPR007462">
    <property type="entry name" value="COV1-like"/>
</dbReference>
<dbReference type="CDD" id="cd07910">
    <property type="entry name" value="MiaE"/>
    <property type="match status" value="1"/>
</dbReference>
<dbReference type="AlphaFoldDB" id="A0AAU0F3D6"/>
<reference evidence="2" key="1">
    <citation type="submission" date="2023-10" db="EMBL/GenBank/DDBJ databases">
        <title>Characterization and whole genome sequencing of a novel strain of Bergeyella porcorum QD2021 isolated from pig.</title>
        <authorList>
            <person name="Liu G."/>
            <person name="Chen C."/>
            <person name="Han X."/>
        </authorList>
    </citation>
    <scope>NUCLEOTIDE SEQUENCE</scope>
    <source>
        <strain evidence="2">QD2021</strain>
    </source>
</reference>
<dbReference type="KEGG" id="bpor:BPO_1201"/>
<proteinExistence type="predicted"/>
<name>A0AAU0F3D6_9FLAO</name>
<dbReference type="GO" id="GO:0045301">
    <property type="term" value="F:tRNA 2-(methylsulfanyl)-N(6)-isopentenyladenosine(37) hydroxylase activity"/>
    <property type="evidence" value="ECO:0007669"/>
    <property type="project" value="InterPro"/>
</dbReference>
<dbReference type="PANTHER" id="PTHR42637">
    <property type="entry name" value="TRNA-(MS[2]IO[6]A)-HYDROXYLASE"/>
    <property type="match status" value="1"/>
</dbReference>
<dbReference type="InterPro" id="IPR010386">
    <property type="entry name" value="tRNA-Hydrxlase_MiaE"/>
</dbReference>
<organism evidence="2 3">
    <name type="scientific">Bergeyella porcorum</name>
    <dbReference type="NCBI Taxonomy" id="1735111"/>
    <lineage>
        <taxon>Bacteria</taxon>
        <taxon>Pseudomonadati</taxon>
        <taxon>Bacteroidota</taxon>
        <taxon>Flavobacteriia</taxon>
        <taxon>Flavobacteriales</taxon>
        <taxon>Weeksellaceae</taxon>
        <taxon>Bergeyella</taxon>
    </lineage>
</organism>
<dbReference type="EMBL" id="CP136426">
    <property type="protein sequence ID" value="WOC51848.1"/>
    <property type="molecule type" value="Genomic_DNA"/>
</dbReference>
<dbReference type="SUPFAM" id="SSF47240">
    <property type="entry name" value="Ferritin-like"/>
    <property type="match status" value="1"/>
</dbReference>
<protein>
    <submittedName>
        <fullName evidence="2">tRNA hydroxylase</fullName>
    </submittedName>
</protein>
<keyword evidence="1" id="KW-0472">Membrane</keyword>
<dbReference type="Gene3D" id="1.20.1260.10">
    <property type="match status" value="1"/>
</dbReference>
<dbReference type="InterPro" id="IPR009078">
    <property type="entry name" value="Ferritin-like_SF"/>
</dbReference>
<evidence type="ECO:0000313" key="2">
    <source>
        <dbReference type="EMBL" id="WOC51848.1"/>
    </source>
</evidence>
<feature type="transmembrane region" description="Helical" evidence="1">
    <location>
        <begin position="209"/>
        <end position="234"/>
    </location>
</feature>
<keyword evidence="1" id="KW-0812">Transmembrane</keyword>